<keyword evidence="2" id="KW-1185">Reference proteome</keyword>
<proteinExistence type="predicted"/>
<dbReference type="AlphaFoldDB" id="A0A1U7CQP8"/>
<dbReference type="STRING" id="1387353.BSF38_02777"/>
<sequence length="103" mass="10690">MSDAAFSVNAVPSENGVGTLELATRAARDGAADASVAAARFWANSSLMVSRLLYNTAYTLSYGVVFPVAYVARAIPNDNAAVQGVVEGAEAAARKVDDLLNRP</sequence>
<organism evidence="1 2">
    <name type="scientific">Paludisphaera borealis</name>
    <dbReference type="NCBI Taxonomy" id="1387353"/>
    <lineage>
        <taxon>Bacteria</taxon>
        <taxon>Pseudomonadati</taxon>
        <taxon>Planctomycetota</taxon>
        <taxon>Planctomycetia</taxon>
        <taxon>Isosphaerales</taxon>
        <taxon>Isosphaeraceae</taxon>
        <taxon>Paludisphaera</taxon>
    </lineage>
</organism>
<dbReference type="EMBL" id="CP019082">
    <property type="protein sequence ID" value="APW61265.1"/>
    <property type="molecule type" value="Genomic_DNA"/>
</dbReference>
<accession>A0A1U7CQP8</accession>
<evidence type="ECO:0000313" key="1">
    <source>
        <dbReference type="EMBL" id="APW61265.1"/>
    </source>
</evidence>
<dbReference type="RefSeq" id="WP_076346488.1">
    <property type="nucleotide sequence ID" value="NZ_CP019082.1"/>
</dbReference>
<dbReference type="Proteomes" id="UP000186309">
    <property type="component" value="Chromosome"/>
</dbReference>
<protein>
    <submittedName>
        <fullName evidence="1">Uncharacterized protein</fullName>
    </submittedName>
</protein>
<dbReference type="KEGG" id="pbor:BSF38_02777"/>
<evidence type="ECO:0000313" key="2">
    <source>
        <dbReference type="Proteomes" id="UP000186309"/>
    </source>
</evidence>
<name>A0A1U7CQP8_9BACT</name>
<reference evidence="2" key="1">
    <citation type="submission" date="2016-12" db="EMBL/GenBank/DDBJ databases">
        <title>Comparative genomics of four Isosphaeraceae planctomycetes: a common pool of plasmids and glycoside hydrolase genes.</title>
        <authorList>
            <person name="Ivanova A."/>
        </authorList>
    </citation>
    <scope>NUCLEOTIDE SEQUENCE [LARGE SCALE GENOMIC DNA]</scope>
    <source>
        <strain evidence="2">PX4</strain>
    </source>
</reference>
<gene>
    <name evidence="1" type="ORF">BSF38_02777</name>
</gene>